<evidence type="ECO:0000313" key="1">
    <source>
        <dbReference type="EMBL" id="PNL91477.1"/>
    </source>
</evidence>
<dbReference type="Proteomes" id="UP000192813">
    <property type="component" value="Unassembled WGS sequence"/>
</dbReference>
<reference evidence="2" key="1">
    <citation type="submission" date="2017-12" db="EMBL/GenBank/DDBJ databases">
        <title>FDA dAtabase for Regulatory Grade micrObial Sequences (FDA-ARGOS): Supporting development and validation of Infectious Disease Dx tests.</title>
        <authorList>
            <person name="Hoffmann M."/>
            <person name="Allard M."/>
            <person name="Evans P."/>
            <person name="Brown E."/>
            <person name="Tallon L."/>
            <person name="Sadzewicz L."/>
            <person name="Sengamalay N."/>
            <person name="Ott S."/>
            <person name="Godinez A."/>
            <person name="Nagaraj S."/>
            <person name="Vavikolanu K."/>
            <person name="Aluvathingal J."/>
            <person name="Nadendla S."/>
            <person name="Sichtig H."/>
        </authorList>
    </citation>
    <scope>NUCLEOTIDE SEQUENCE [LARGE SCALE GENOMIC DNA]</scope>
    <source>
        <strain evidence="2">FDAARGOS_249</strain>
    </source>
</reference>
<dbReference type="InterPro" id="IPR010374">
    <property type="entry name" value="DUF969"/>
</dbReference>
<dbReference type="AlphaFoldDB" id="A0A2J9PMC1"/>
<dbReference type="EMBL" id="NBTM02000001">
    <property type="protein sequence ID" value="PNL91477.1"/>
    <property type="molecule type" value="Genomic_DNA"/>
</dbReference>
<dbReference type="RefSeq" id="WP_083068478.1">
    <property type="nucleotide sequence ID" value="NZ_CBCPHS010000004.1"/>
</dbReference>
<sequence>MYYLPLIGILIIIIGFAMKLDTIAVVVIAGLATALVSGISVTDFLVMLGEGFVNNRLVTIFILTLPMIGLAETFGLKNQAVRLINNVKGMTTGSFLTLYLFLRELAGFLSIRIGGHPQFVRPLVQPMAEAAAISKNGEIDDATKEEIKAQSASMENIGNFYAQNTFVASAGTLLIAGTLESLGYEVMAIDVARASIPVAIITFILTAVYNYSFDQKINRKYRKGGK</sequence>
<proteinExistence type="predicted"/>
<protein>
    <submittedName>
        <fullName evidence="1">DUF969 domain-containing protein</fullName>
    </submittedName>
</protein>
<name>A0A2J9PMC1_9LACT</name>
<gene>
    <name evidence="1" type="ORF">A6J77_004270</name>
</gene>
<evidence type="ECO:0000313" key="2">
    <source>
        <dbReference type="Proteomes" id="UP000192813"/>
    </source>
</evidence>
<comment type="caution">
    <text evidence="1">The sequence shown here is derived from an EMBL/GenBank/DDBJ whole genome shotgun (WGS) entry which is preliminary data.</text>
</comment>
<accession>A0A2J9PMC1</accession>
<organism evidence="1 2">
    <name type="scientific">Aerococcus viridans</name>
    <dbReference type="NCBI Taxonomy" id="1377"/>
    <lineage>
        <taxon>Bacteria</taxon>
        <taxon>Bacillati</taxon>
        <taxon>Bacillota</taxon>
        <taxon>Bacilli</taxon>
        <taxon>Lactobacillales</taxon>
        <taxon>Aerococcaceae</taxon>
        <taxon>Aerococcus</taxon>
    </lineage>
</organism>
<dbReference type="Pfam" id="PF06149">
    <property type="entry name" value="DUF969"/>
    <property type="match status" value="1"/>
</dbReference>